<dbReference type="Proteomes" id="UP000193925">
    <property type="component" value="Chromosome AFERRI"/>
</dbReference>
<evidence type="ECO:0000313" key="2">
    <source>
        <dbReference type="Proteomes" id="UP000193925"/>
    </source>
</evidence>
<evidence type="ECO:0000313" key="1">
    <source>
        <dbReference type="EMBL" id="SMH67163.1"/>
    </source>
</evidence>
<protein>
    <recommendedName>
        <fullName evidence="3">Transposase</fullName>
    </recommendedName>
</protein>
<name>A0ABY1MU22_9PROT</name>
<evidence type="ECO:0008006" key="3">
    <source>
        <dbReference type="Google" id="ProtNLM"/>
    </source>
</evidence>
<organism evidence="1 2">
    <name type="scientific">Acidithiobacillus ferrivorans</name>
    <dbReference type="NCBI Taxonomy" id="160808"/>
    <lineage>
        <taxon>Bacteria</taxon>
        <taxon>Pseudomonadati</taxon>
        <taxon>Pseudomonadota</taxon>
        <taxon>Acidithiobacillia</taxon>
        <taxon>Acidithiobacillales</taxon>
        <taxon>Acidithiobacillaceae</taxon>
        <taxon>Acidithiobacillus</taxon>
    </lineage>
</organism>
<dbReference type="EMBL" id="LT841305">
    <property type="protein sequence ID" value="SMH67163.1"/>
    <property type="molecule type" value="Genomic_DNA"/>
</dbReference>
<sequence>MYSAHMNTLVLDRGSLHVFVRVQTAHMSWQADKSIDNLHGQLSHLPEKANYPF</sequence>
<accession>A0ABY1MU22</accession>
<gene>
    <name evidence="1" type="ORF">AFERRI_50364</name>
</gene>
<proteinExistence type="predicted"/>
<keyword evidence="2" id="KW-1185">Reference proteome</keyword>
<reference evidence="1 2" key="1">
    <citation type="submission" date="2017-03" db="EMBL/GenBank/DDBJ databases">
        <authorList>
            <person name="Regsiter A."/>
            <person name="William W."/>
        </authorList>
    </citation>
    <scope>NUCLEOTIDE SEQUENCE [LARGE SCALE GENOMIC DNA]</scope>
    <source>
        <strain evidence="1">PRJEB5721</strain>
    </source>
</reference>